<evidence type="ECO:0000313" key="3">
    <source>
        <dbReference type="Proteomes" id="UP000005240"/>
    </source>
</evidence>
<reference evidence="2" key="4">
    <citation type="submission" date="2025-05" db="UniProtKB">
        <authorList>
            <consortium name="EnsemblFungi"/>
        </authorList>
    </citation>
    <scope>IDENTIFICATION</scope>
    <source>
        <strain evidence="2">isolate 1-1 / race 1 (BBBD)</strain>
    </source>
</reference>
<dbReference type="EnsemblFungi" id="PTTG_02851-t43_1">
    <property type="protein sequence ID" value="PTTG_02851-t43_1-p1"/>
    <property type="gene ID" value="PTTG_02851"/>
</dbReference>
<accession>A0A180GKR8</accession>
<protein>
    <submittedName>
        <fullName evidence="1 2">Uncharacterized protein</fullName>
    </submittedName>
</protein>
<reference evidence="1" key="1">
    <citation type="submission" date="2009-11" db="EMBL/GenBank/DDBJ databases">
        <authorList>
            <consortium name="The Broad Institute Genome Sequencing Platform"/>
            <person name="Ward D."/>
            <person name="Feldgarden M."/>
            <person name="Earl A."/>
            <person name="Young S.K."/>
            <person name="Zeng Q."/>
            <person name="Koehrsen M."/>
            <person name="Alvarado L."/>
            <person name="Berlin A."/>
            <person name="Bochicchio J."/>
            <person name="Borenstein D."/>
            <person name="Chapman S.B."/>
            <person name="Chen Z."/>
            <person name="Engels R."/>
            <person name="Freedman E."/>
            <person name="Gellesch M."/>
            <person name="Goldberg J."/>
            <person name="Griggs A."/>
            <person name="Gujja S."/>
            <person name="Heilman E."/>
            <person name="Heiman D."/>
            <person name="Hepburn T."/>
            <person name="Howarth C."/>
            <person name="Jen D."/>
            <person name="Larson L."/>
            <person name="Lewis B."/>
            <person name="Mehta T."/>
            <person name="Park D."/>
            <person name="Pearson M."/>
            <person name="Roberts A."/>
            <person name="Saif S."/>
            <person name="Shea T."/>
            <person name="Shenoy N."/>
            <person name="Sisk P."/>
            <person name="Stolte C."/>
            <person name="Sykes S."/>
            <person name="Thomson T."/>
            <person name="Walk T."/>
            <person name="White J."/>
            <person name="Yandava C."/>
            <person name="Izard J."/>
            <person name="Baranova O.V."/>
            <person name="Blanton J.M."/>
            <person name="Tanner A.C."/>
            <person name="Dewhirst F.E."/>
            <person name="Haas B."/>
            <person name="Nusbaum C."/>
            <person name="Birren B."/>
        </authorList>
    </citation>
    <scope>NUCLEOTIDE SEQUENCE [LARGE SCALE GENOMIC DNA]</scope>
    <source>
        <strain evidence="1">1-1 BBBD Race 1</strain>
    </source>
</reference>
<name>A0A180GKR8_PUCT1</name>
<proteinExistence type="predicted"/>
<dbReference type="Proteomes" id="UP000005240">
    <property type="component" value="Unassembled WGS sequence"/>
</dbReference>
<organism evidence="1">
    <name type="scientific">Puccinia triticina (isolate 1-1 / race 1 (BBBD))</name>
    <name type="common">Brown leaf rust fungus</name>
    <dbReference type="NCBI Taxonomy" id="630390"/>
    <lineage>
        <taxon>Eukaryota</taxon>
        <taxon>Fungi</taxon>
        <taxon>Dikarya</taxon>
        <taxon>Basidiomycota</taxon>
        <taxon>Pucciniomycotina</taxon>
        <taxon>Pucciniomycetes</taxon>
        <taxon>Pucciniales</taxon>
        <taxon>Pucciniaceae</taxon>
        <taxon>Puccinia</taxon>
    </lineage>
</organism>
<reference evidence="2 3" key="3">
    <citation type="journal article" date="2017" name="G3 (Bethesda)">
        <title>Comparative analysis highlights variable genome content of wheat rusts and divergence of the mating loci.</title>
        <authorList>
            <person name="Cuomo C.A."/>
            <person name="Bakkeren G."/>
            <person name="Khalil H.B."/>
            <person name="Panwar V."/>
            <person name="Joly D."/>
            <person name="Linning R."/>
            <person name="Sakthikumar S."/>
            <person name="Song X."/>
            <person name="Adiconis X."/>
            <person name="Fan L."/>
            <person name="Goldberg J.M."/>
            <person name="Levin J.Z."/>
            <person name="Young S."/>
            <person name="Zeng Q."/>
            <person name="Anikster Y."/>
            <person name="Bruce M."/>
            <person name="Wang M."/>
            <person name="Yin C."/>
            <person name="McCallum B."/>
            <person name="Szabo L.J."/>
            <person name="Hulbert S."/>
            <person name="Chen X."/>
            <person name="Fellers J.P."/>
        </authorList>
    </citation>
    <scope>NUCLEOTIDE SEQUENCE</scope>
    <source>
        <strain evidence="3">Isolate 1-1 / race 1 (BBBD)</strain>
        <strain evidence="2">isolate 1-1 / race 1 (BBBD)</strain>
    </source>
</reference>
<keyword evidence="3" id="KW-1185">Reference proteome</keyword>
<dbReference type="EMBL" id="ADAS02000056">
    <property type="protein sequence ID" value="OAV93059.1"/>
    <property type="molecule type" value="Genomic_DNA"/>
</dbReference>
<dbReference type="OrthoDB" id="2507335at2759"/>
<dbReference type="AlphaFoldDB" id="A0A180GKR8"/>
<evidence type="ECO:0000313" key="1">
    <source>
        <dbReference type="EMBL" id="OAV93059.1"/>
    </source>
</evidence>
<evidence type="ECO:0000313" key="2">
    <source>
        <dbReference type="EnsemblFungi" id="PTTG_02851-t43_1-p1"/>
    </source>
</evidence>
<dbReference type="VEuPathDB" id="FungiDB:PTTG_02851"/>
<reference evidence="1" key="2">
    <citation type="submission" date="2016-05" db="EMBL/GenBank/DDBJ databases">
        <title>Comparative analysis highlights variable genome content of wheat rusts and divergence of the mating loci.</title>
        <authorList>
            <person name="Cuomo C.A."/>
            <person name="Bakkeren G."/>
            <person name="Szabo L."/>
            <person name="Khalil H."/>
            <person name="Joly D."/>
            <person name="Goldberg J."/>
            <person name="Young S."/>
            <person name="Zeng Q."/>
            <person name="Fellers J."/>
        </authorList>
    </citation>
    <scope>NUCLEOTIDE SEQUENCE [LARGE SCALE GENOMIC DNA]</scope>
    <source>
        <strain evidence="1">1-1 BBBD Race 1</strain>
    </source>
</reference>
<gene>
    <name evidence="1" type="ORF">PTTG_02851</name>
</gene>
<sequence length="122" mass="13438">MDSGEAYKTAFELQVEQLVQDNKKGRCPTFEAIMTALNICKDQHKHAVDAAANASSSFTSPNPPTALKTLAVDTDHFNVLAFLADVDALDFYALTAHKCWQCGGKNHYTKNFPDRTQSGQQD</sequence>